<dbReference type="Gene3D" id="1.10.1660.10">
    <property type="match status" value="1"/>
</dbReference>
<dbReference type="SUPFAM" id="SSF46955">
    <property type="entry name" value="Putative DNA-binding domain"/>
    <property type="match status" value="1"/>
</dbReference>
<dbReference type="PROSITE" id="PS50850">
    <property type="entry name" value="MFS"/>
    <property type="match status" value="1"/>
</dbReference>
<dbReference type="GO" id="GO:0005886">
    <property type="term" value="C:plasma membrane"/>
    <property type="evidence" value="ECO:0007669"/>
    <property type="project" value="UniProtKB-SubCell"/>
</dbReference>
<evidence type="ECO:0000256" key="5">
    <source>
        <dbReference type="ARBA" id="ARBA00023136"/>
    </source>
</evidence>
<dbReference type="EMBL" id="MAJD01000002">
    <property type="protein sequence ID" value="OBX33878.1"/>
    <property type="molecule type" value="Genomic_DNA"/>
</dbReference>
<feature type="transmembrane region" description="Helical" evidence="6">
    <location>
        <begin position="281"/>
        <end position="303"/>
    </location>
</feature>
<protein>
    <submittedName>
        <fullName evidence="9">Purine efflux pump PbuE</fullName>
    </submittedName>
</protein>
<dbReference type="GO" id="GO:0022857">
    <property type="term" value="F:transmembrane transporter activity"/>
    <property type="evidence" value="ECO:0007669"/>
    <property type="project" value="InterPro"/>
</dbReference>
<evidence type="ECO:0000313" key="9">
    <source>
        <dbReference type="EMBL" id="OBX33878.1"/>
    </source>
</evidence>
<dbReference type="InterPro" id="IPR036259">
    <property type="entry name" value="MFS_trans_sf"/>
</dbReference>
<dbReference type="Proteomes" id="UP000092504">
    <property type="component" value="Unassembled WGS sequence"/>
</dbReference>
<keyword evidence="5 6" id="KW-0472">Membrane</keyword>
<dbReference type="PANTHER" id="PTHR43124">
    <property type="entry name" value="PURINE EFFLUX PUMP PBUE"/>
    <property type="match status" value="1"/>
</dbReference>
<evidence type="ECO:0000256" key="1">
    <source>
        <dbReference type="ARBA" id="ARBA00004651"/>
    </source>
</evidence>
<evidence type="ECO:0000259" key="7">
    <source>
        <dbReference type="PROSITE" id="PS50850"/>
    </source>
</evidence>
<feature type="transmembrane region" description="Helical" evidence="6">
    <location>
        <begin position="324"/>
        <end position="345"/>
    </location>
</feature>
<evidence type="ECO:0000256" key="4">
    <source>
        <dbReference type="ARBA" id="ARBA00022989"/>
    </source>
</evidence>
<keyword evidence="2" id="KW-1003">Cell membrane</keyword>
<dbReference type="SUPFAM" id="SSF103473">
    <property type="entry name" value="MFS general substrate transporter"/>
    <property type="match status" value="1"/>
</dbReference>
<dbReference type="InterPro" id="IPR050189">
    <property type="entry name" value="MFS_Efflux_Transporters"/>
</dbReference>
<dbReference type="Gene3D" id="1.20.1250.20">
    <property type="entry name" value="MFS general substrate transporter like domains"/>
    <property type="match status" value="1"/>
</dbReference>
<dbReference type="CDD" id="cd00592">
    <property type="entry name" value="HTH_MerR-like"/>
    <property type="match status" value="1"/>
</dbReference>
<dbReference type="InterPro" id="IPR020846">
    <property type="entry name" value="MFS_dom"/>
</dbReference>
<feature type="transmembrane region" description="Helical" evidence="6">
    <location>
        <begin position="221"/>
        <end position="242"/>
    </location>
</feature>
<accession>A0A1B8NV86</accession>
<feature type="transmembrane region" description="Helical" evidence="6">
    <location>
        <begin position="196"/>
        <end position="215"/>
    </location>
</feature>
<keyword evidence="3 6" id="KW-0812">Transmembrane</keyword>
<sequence length="504" mass="52573">MQTHEAAERLGISARRLRHYEKAGLLEIARDANGYRRFSPSDLRRAGRIRDLIATGFSTREIQAMAPASATKGRVPARRVWPISPISWNRSIVCWRSCNNAAPPPWRASSTSVTPFRHTPKRSLPDMRAQTILLFLIAFLVGSDEFLLGPILTPIGADLGVAPERISLFVGAYAVPLALLAPFFGALSDRHGRRAVLLPASLVFALGSLATALAPTYSLALASRIVTGAGAAGMLPVAFSLAADGGDKRADRDIAAVQAGLTLGIIASPAFGAWVTEAFGWQAAFATLGTLALLPLAGTLRLGQSTPAATGHPEAGEGVWPPGAPSAILSMGLGLGGAVGIYVLVGERLRDLHQPDTESLGLIYAGFGLVTLAGNLIMPRLMTQFGSGRRVMRLCLIGVLAAIMALFAIPLSMVAACIMLGLWALLGGIGAPALQAHLASLSDARRGTLMALGASAMNLGVATWSATASTLFSHSATLVALLALTIIGTAICLLGPTRSKFLTT</sequence>
<feature type="transmembrane region" description="Helical" evidence="6">
    <location>
        <begin position="131"/>
        <end position="153"/>
    </location>
</feature>
<feature type="transmembrane region" description="Helical" evidence="6">
    <location>
        <begin position="360"/>
        <end position="378"/>
    </location>
</feature>
<dbReference type="GO" id="GO:0006355">
    <property type="term" value="P:regulation of DNA-templated transcription"/>
    <property type="evidence" value="ECO:0007669"/>
    <property type="project" value="InterPro"/>
</dbReference>
<feature type="transmembrane region" description="Helical" evidence="6">
    <location>
        <begin position="413"/>
        <end position="434"/>
    </location>
</feature>
<feature type="domain" description="Major facilitator superfamily (MFS) profile" evidence="7">
    <location>
        <begin position="130"/>
        <end position="500"/>
    </location>
</feature>
<evidence type="ECO:0000256" key="6">
    <source>
        <dbReference type="SAM" id="Phobius"/>
    </source>
</evidence>
<feature type="transmembrane region" description="Helical" evidence="6">
    <location>
        <begin position="390"/>
        <end position="407"/>
    </location>
</feature>
<name>A0A1B8NV86_HALEL</name>
<dbReference type="InterPro" id="IPR000551">
    <property type="entry name" value="MerR-type_HTH_dom"/>
</dbReference>
<evidence type="ECO:0000256" key="2">
    <source>
        <dbReference type="ARBA" id="ARBA00022475"/>
    </source>
</evidence>
<dbReference type="SMART" id="SM00422">
    <property type="entry name" value="HTH_MERR"/>
    <property type="match status" value="1"/>
</dbReference>
<dbReference type="GO" id="GO:0003677">
    <property type="term" value="F:DNA binding"/>
    <property type="evidence" value="ECO:0007669"/>
    <property type="project" value="InterPro"/>
</dbReference>
<gene>
    <name evidence="9" type="primary">pbuE_1</name>
    <name evidence="9" type="ORF">A8U91_02921</name>
</gene>
<dbReference type="PANTHER" id="PTHR43124:SF3">
    <property type="entry name" value="CHLORAMPHENICOL EFFLUX PUMP RV0191"/>
    <property type="match status" value="1"/>
</dbReference>
<proteinExistence type="predicted"/>
<feature type="transmembrane region" description="Helical" evidence="6">
    <location>
        <begin position="446"/>
        <end position="466"/>
    </location>
</feature>
<dbReference type="AlphaFoldDB" id="A0A1B8NV86"/>
<feature type="transmembrane region" description="Helical" evidence="6">
    <location>
        <begin position="165"/>
        <end position="184"/>
    </location>
</feature>
<dbReference type="Pfam" id="PF13411">
    <property type="entry name" value="MerR_1"/>
    <property type="match status" value="1"/>
</dbReference>
<feature type="transmembrane region" description="Helical" evidence="6">
    <location>
        <begin position="472"/>
        <end position="494"/>
    </location>
</feature>
<dbReference type="InterPro" id="IPR009061">
    <property type="entry name" value="DNA-bd_dom_put_sf"/>
</dbReference>
<feature type="transmembrane region" description="Helical" evidence="6">
    <location>
        <begin position="254"/>
        <end position="275"/>
    </location>
</feature>
<reference evidence="9 10" key="1">
    <citation type="submission" date="2016-06" db="EMBL/GenBank/DDBJ databases">
        <title>Genome sequence of halotolerant plant growth promoting strain of Halomonas elongata HEK1 isolated from salterns of Rann of Kutch, Gujarat, India.</title>
        <authorList>
            <person name="Gaba S."/>
            <person name="Singh R.N."/>
            <person name="Abrol S."/>
            <person name="Kaushik R."/>
            <person name="Saxena A.K."/>
        </authorList>
    </citation>
    <scope>NUCLEOTIDE SEQUENCE [LARGE SCALE GENOMIC DNA]</scope>
    <source>
        <strain evidence="9 10">HEK1</strain>
    </source>
</reference>
<evidence type="ECO:0000259" key="8">
    <source>
        <dbReference type="PROSITE" id="PS50937"/>
    </source>
</evidence>
<comment type="subcellular location">
    <subcellularLocation>
        <location evidence="1">Cell membrane</location>
        <topology evidence="1">Multi-pass membrane protein</topology>
    </subcellularLocation>
</comment>
<comment type="caution">
    <text evidence="9">The sequence shown here is derived from an EMBL/GenBank/DDBJ whole genome shotgun (WGS) entry which is preliminary data.</text>
</comment>
<evidence type="ECO:0000256" key="3">
    <source>
        <dbReference type="ARBA" id="ARBA00022692"/>
    </source>
</evidence>
<dbReference type="PROSITE" id="PS50937">
    <property type="entry name" value="HTH_MERR_2"/>
    <property type="match status" value="1"/>
</dbReference>
<evidence type="ECO:0000313" key="10">
    <source>
        <dbReference type="Proteomes" id="UP000092504"/>
    </source>
</evidence>
<dbReference type="InterPro" id="IPR011701">
    <property type="entry name" value="MFS"/>
</dbReference>
<keyword evidence="4 6" id="KW-1133">Transmembrane helix</keyword>
<feature type="domain" description="HTH merR-type" evidence="8">
    <location>
        <begin position="1"/>
        <end position="68"/>
    </location>
</feature>
<organism evidence="9 10">
    <name type="scientific">Halomonas elongata</name>
    <dbReference type="NCBI Taxonomy" id="2746"/>
    <lineage>
        <taxon>Bacteria</taxon>
        <taxon>Pseudomonadati</taxon>
        <taxon>Pseudomonadota</taxon>
        <taxon>Gammaproteobacteria</taxon>
        <taxon>Oceanospirillales</taxon>
        <taxon>Halomonadaceae</taxon>
        <taxon>Halomonas</taxon>
    </lineage>
</organism>
<dbReference type="Pfam" id="PF07690">
    <property type="entry name" value="MFS_1"/>
    <property type="match status" value="1"/>
</dbReference>
<dbReference type="PATRIC" id="fig|2746.7.peg.2996"/>
<dbReference type="CDD" id="cd17324">
    <property type="entry name" value="MFS_NepI_like"/>
    <property type="match status" value="1"/>
</dbReference>